<dbReference type="AlphaFoldDB" id="A0A371CET3"/>
<accession>A0A371CET3</accession>
<sequence length="125" mass="14440">MLLVRTLFMVHDTCCAPVSYSRHRPMTTPVAYRLSLHYRPELLQEGWLLHTYNVLTGEVRACNPSVSPYSGGHDFRVVKETVCRHLPISTVALQYVLVHPSYSSCRTFIKLVERYSSRQLEPTWS</sequence>
<proteinExistence type="predicted"/>
<protein>
    <submittedName>
        <fullName evidence="2">Uncharacterized protein</fullName>
    </submittedName>
</protein>
<name>A0A371CET3_YARLL</name>
<organism evidence="2 3">
    <name type="scientific">Yarrowia lipolytica</name>
    <name type="common">Candida lipolytica</name>
    <dbReference type="NCBI Taxonomy" id="4952"/>
    <lineage>
        <taxon>Eukaryota</taxon>
        <taxon>Fungi</taxon>
        <taxon>Dikarya</taxon>
        <taxon>Ascomycota</taxon>
        <taxon>Saccharomycotina</taxon>
        <taxon>Dipodascomycetes</taxon>
        <taxon>Dipodascales</taxon>
        <taxon>Dipodascales incertae sedis</taxon>
        <taxon>Yarrowia</taxon>
    </lineage>
</organism>
<gene>
    <name evidence="2" type="ORF">B0I71DRAFT_127009</name>
</gene>
<evidence type="ECO:0000256" key="1">
    <source>
        <dbReference type="SAM" id="SignalP"/>
    </source>
</evidence>
<dbReference type="Proteomes" id="UP000256601">
    <property type="component" value="Unassembled WGS sequence"/>
</dbReference>
<feature type="chain" id="PRO_5017084075" evidence="1">
    <location>
        <begin position="16"/>
        <end position="125"/>
    </location>
</feature>
<feature type="signal peptide" evidence="1">
    <location>
        <begin position="1"/>
        <end position="15"/>
    </location>
</feature>
<dbReference type="EMBL" id="KZ858950">
    <property type="protein sequence ID" value="RDW28783.1"/>
    <property type="molecule type" value="Genomic_DNA"/>
</dbReference>
<evidence type="ECO:0000313" key="2">
    <source>
        <dbReference type="EMBL" id="RDW28783.1"/>
    </source>
</evidence>
<evidence type="ECO:0000313" key="3">
    <source>
        <dbReference type="Proteomes" id="UP000256601"/>
    </source>
</evidence>
<keyword evidence="1" id="KW-0732">Signal</keyword>
<reference evidence="2 3" key="1">
    <citation type="submission" date="2018-07" db="EMBL/GenBank/DDBJ databases">
        <title>Draft Genome Assemblies for Five Robust Yarrowia lipolytica Strains Exhibiting High Lipid Production and Pentose Sugar Utilization and Sugar Alcohol Secretion from Undetoxified Lignocellulosic Biomass Hydrolysates.</title>
        <authorList>
            <consortium name="DOE Joint Genome Institute"/>
            <person name="Walker C."/>
            <person name="Ryu S."/>
            <person name="Na H."/>
            <person name="Zane M."/>
            <person name="LaButti K."/>
            <person name="Lipzen A."/>
            <person name="Haridas S."/>
            <person name="Barry K."/>
            <person name="Grigoriev I.V."/>
            <person name="Quarterman J."/>
            <person name="Slininger P."/>
            <person name="Dien B."/>
            <person name="Trinh C.T."/>
        </authorList>
    </citation>
    <scope>NUCLEOTIDE SEQUENCE [LARGE SCALE GENOMIC DNA]</scope>
    <source>
        <strain evidence="2 3">YB392</strain>
    </source>
</reference>